<accession>A0A8H6HCG1</accession>
<evidence type="ECO:0000256" key="1">
    <source>
        <dbReference type="SAM" id="MobiDB-lite"/>
    </source>
</evidence>
<keyword evidence="2" id="KW-0812">Transmembrane</keyword>
<keyword evidence="2" id="KW-0472">Membrane</keyword>
<protein>
    <submittedName>
        <fullName evidence="3">Uncharacterized protein</fullName>
    </submittedName>
</protein>
<name>A0A8H6HCG1_9AGAR</name>
<evidence type="ECO:0000256" key="2">
    <source>
        <dbReference type="SAM" id="Phobius"/>
    </source>
</evidence>
<dbReference type="EMBL" id="JACGCI010000148">
    <property type="protein sequence ID" value="KAF6743303.1"/>
    <property type="molecule type" value="Genomic_DNA"/>
</dbReference>
<feature type="transmembrane region" description="Helical" evidence="2">
    <location>
        <begin position="231"/>
        <end position="249"/>
    </location>
</feature>
<dbReference type="AlphaFoldDB" id="A0A8H6HCG1"/>
<proteinExistence type="predicted"/>
<evidence type="ECO:0000313" key="4">
    <source>
        <dbReference type="Proteomes" id="UP000521943"/>
    </source>
</evidence>
<feature type="transmembrane region" description="Helical" evidence="2">
    <location>
        <begin position="317"/>
        <end position="343"/>
    </location>
</feature>
<gene>
    <name evidence="3" type="ORF">DFP72DRAFT_1080256</name>
</gene>
<keyword evidence="4" id="KW-1185">Reference proteome</keyword>
<sequence length="368" mass="39980">MSLHQPQGAEDPVSDNISVDDHGPSGKADIEKTPRIRPVENNAASLDGSKDSESRIPVWVSDPQEYYKNLYDQFTNIILIASGVQAAIIAVLNDILSNDPLKPTPFSDGDESQSHSHRMADLGMALGIYAVALNLAVAAISAVNVGLVSQFSIAHAVQPKHPEVFQIRVTRCMQIQMRAFLMAAVSLVTLCSLVNTPLTVSVGFAILIGIGSSLLDIVEVTEMNVWGPQHMVQYLEVAYPVCVVVLEVYSRSPVLPATFAGQGLTVFEATNPGHMDLAKIGITLVGLGAFIYPCATNGVYLSSRDNVALEARRPTSLVIAATVLLANQIITYVLKVWLLVVYYRRRGPLKRETNWKVTWNFVIVPAMA</sequence>
<feature type="transmembrane region" description="Helical" evidence="2">
    <location>
        <begin position="180"/>
        <end position="211"/>
    </location>
</feature>
<organism evidence="3 4">
    <name type="scientific">Ephemerocybe angulata</name>
    <dbReference type="NCBI Taxonomy" id="980116"/>
    <lineage>
        <taxon>Eukaryota</taxon>
        <taxon>Fungi</taxon>
        <taxon>Dikarya</taxon>
        <taxon>Basidiomycota</taxon>
        <taxon>Agaricomycotina</taxon>
        <taxon>Agaricomycetes</taxon>
        <taxon>Agaricomycetidae</taxon>
        <taxon>Agaricales</taxon>
        <taxon>Agaricineae</taxon>
        <taxon>Psathyrellaceae</taxon>
        <taxon>Ephemerocybe</taxon>
    </lineage>
</organism>
<comment type="caution">
    <text evidence="3">The sequence shown here is derived from an EMBL/GenBank/DDBJ whole genome shotgun (WGS) entry which is preliminary data.</text>
</comment>
<evidence type="ECO:0000313" key="3">
    <source>
        <dbReference type="EMBL" id="KAF6743303.1"/>
    </source>
</evidence>
<feature type="transmembrane region" description="Helical" evidence="2">
    <location>
        <begin position="126"/>
        <end position="148"/>
    </location>
</feature>
<feature type="compositionally biased region" description="Basic and acidic residues" evidence="1">
    <location>
        <begin position="19"/>
        <end position="38"/>
    </location>
</feature>
<feature type="region of interest" description="Disordered" evidence="1">
    <location>
        <begin position="1"/>
        <end position="54"/>
    </location>
</feature>
<reference evidence="3 4" key="1">
    <citation type="submission" date="2020-07" db="EMBL/GenBank/DDBJ databases">
        <title>Comparative genomics of pyrophilous fungi reveals a link between fire events and developmental genes.</title>
        <authorList>
            <consortium name="DOE Joint Genome Institute"/>
            <person name="Steindorff A.S."/>
            <person name="Carver A."/>
            <person name="Calhoun S."/>
            <person name="Stillman K."/>
            <person name="Liu H."/>
            <person name="Lipzen A."/>
            <person name="Pangilinan J."/>
            <person name="Labutti K."/>
            <person name="Bruns T.D."/>
            <person name="Grigoriev I.V."/>
        </authorList>
    </citation>
    <scope>NUCLEOTIDE SEQUENCE [LARGE SCALE GENOMIC DNA]</scope>
    <source>
        <strain evidence="3 4">CBS 144469</strain>
    </source>
</reference>
<feature type="transmembrane region" description="Helical" evidence="2">
    <location>
        <begin position="280"/>
        <end position="301"/>
    </location>
</feature>
<keyword evidence="2" id="KW-1133">Transmembrane helix</keyword>
<feature type="transmembrane region" description="Helical" evidence="2">
    <location>
        <begin position="74"/>
        <end position="92"/>
    </location>
</feature>
<dbReference type="Proteomes" id="UP000521943">
    <property type="component" value="Unassembled WGS sequence"/>
</dbReference>